<dbReference type="Gene3D" id="3.40.50.720">
    <property type="entry name" value="NAD(P)-binding Rossmann-like Domain"/>
    <property type="match status" value="1"/>
</dbReference>
<protein>
    <recommendedName>
        <fullName evidence="4">Prephenate dehydrogenase</fullName>
        <ecNumber evidence="3">1.3.1.12</ecNumber>
    </recommendedName>
</protein>
<dbReference type="Proteomes" id="UP000077271">
    <property type="component" value="Unassembled WGS sequence"/>
</dbReference>
<dbReference type="InterPro" id="IPR050812">
    <property type="entry name" value="Preph/Arog_dehydrog"/>
</dbReference>
<dbReference type="FunFam" id="1.10.3660.10:FF:000003">
    <property type="entry name" value="Prephenate dehydrogenase"/>
    <property type="match status" value="1"/>
</dbReference>
<comment type="catalytic activity">
    <reaction evidence="10">
        <text>prephenate + NAD(+) = 3-(4-hydroxyphenyl)pyruvate + CO2 + NADH</text>
        <dbReference type="Rhea" id="RHEA:13869"/>
        <dbReference type="ChEBI" id="CHEBI:16526"/>
        <dbReference type="ChEBI" id="CHEBI:29934"/>
        <dbReference type="ChEBI" id="CHEBI:36242"/>
        <dbReference type="ChEBI" id="CHEBI:57540"/>
        <dbReference type="ChEBI" id="CHEBI:57945"/>
        <dbReference type="EC" id="1.3.1.12"/>
    </reaction>
</comment>
<dbReference type="EC" id="1.3.1.12" evidence="3"/>
<feature type="domain" description="Prephenate/arogenate dehydrogenase" evidence="11">
    <location>
        <begin position="3"/>
        <end position="292"/>
    </location>
</feature>
<keyword evidence="9" id="KW-0057">Aromatic amino acid biosynthesis</keyword>
<dbReference type="GO" id="GO:0004665">
    <property type="term" value="F:prephenate dehydrogenase (NADP+) activity"/>
    <property type="evidence" value="ECO:0007669"/>
    <property type="project" value="InterPro"/>
</dbReference>
<dbReference type="PANTHER" id="PTHR21363">
    <property type="entry name" value="PREPHENATE DEHYDROGENASE"/>
    <property type="match status" value="1"/>
</dbReference>
<evidence type="ECO:0000256" key="9">
    <source>
        <dbReference type="ARBA" id="ARBA00023141"/>
    </source>
</evidence>
<comment type="pathway">
    <text evidence="1">Amino-acid biosynthesis; L-tyrosine biosynthesis; (4-hydroxyphenyl)pyruvate from prephenate (NAD(+) route): step 1/1.</text>
</comment>
<dbReference type="InterPro" id="IPR002912">
    <property type="entry name" value="ACT_dom"/>
</dbReference>
<evidence type="ECO:0000256" key="2">
    <source>
        <dbReference type="ARBA" id="ARBA00007964"/>
    </source>
</evidence>
<evidence type="ECO:0000256" key="6">
    <source>
        <dbReference type="ARBA" id="ARBA00022605"/>
    </source>
</evidence>
<comment type="similarity">
    <text evidence="2">Belongs to the prephenate/arogenate dehydrogenase family.</text>
</comment>
<proteinExistence type="inferred from homology"/>
<dbReference type="InterPro" id="IPR008927">
    <property type="entry name" value="6-PGluconate_DH-like_C_sf"/>
</dbReference>
<keyword evidence="8" id="KW-0520">NAD</keyword>
<dbReference type="SUPFAM" id="SSF55021">
    <property type="entry name" value="ACT-like"/>
    <property type="match status" value="1"/>
</dbReference>
<dbReference type="PANTHER" id="PTHR21363:SF0">
    <property type="entry name" value="PREPHENATE DEHYDROGENASE [NADP(+)]"/>
    <property type="match status" value="1"/>
</dbReference>
<evidence type="ECO:0000256" key="8">
    <source>
        <dbReference type="ARBA" id="ARBA00023027"/>
    </source>
</evidence>
<dbReference type="InterPro" id="IPR046826">
    <property type="entry name" value="PDH_N"/>
</dbReference>
<accession>A0A177KTH5</accession>
<dbReference type="FunFam" id="3.40.50.720:FF:000208">
    <property type="entry name" value="Prephenate dehydrogenase"/>
    <property type="match status" value="1"/>
</dbReference>
<dbReference type="Pfam" id="PF20463">
    <property type="entry name" value="PDH_C"/>
    <property type="match status" value="1"/>
</dbReference>
<evidence type="ECO:0000256" key="5">
    <source>
        <dbReference type="ARBA" id="ARBA00022498"/>
    </source>
</evidence>
<gene>
    <name evidence="13" type="ORF">AWH48_04235</name>
</gene>
<dbReference type="Gene3D" id="1.10.3660.10">
    <property type="entry name" value="6-phosphogluconate dehydrogenase C-terminal like domain"/>
    <property type="match status" value="1"/>
</dbReference>
<dbReference type="PROSITE" id="PS51176">
    <property type="entry name" value="PDH_ADH"/>
    <property type="match status" value="1"/>
</dbReference>
<dbReference type="PROSITE" id="PS51671">
    <property type="entry name" value="ACT"/>
    <property type="match status" value="1"/>
</dbReference>
<dbReference type="OrthoDB" id="9802008at2"/>
<dbReference type="InterPro" id="IPR036291">
    <property type="entry name" value="NAD(P)-bd_dom_sf"/>
</dbReference>
<evidence type="ECO:0000313" key="13">
    <source>
        <dbReference type="EMBL" id="OAH55891.1"/>
    </source>
</evidence>
<dbReference type="GO" id="GO:0008977">
    <property type="term" value="F:prephenate dehydrogenase (NAD+) activity"/>
    <property type="evidence" value="ECO:0007669"/>
    <property type="project" value="UniProtKB-EC"/>
</dbReference>
<feature type="domain" description="ACT" evidence="12">
    <location>
        <begin position="297"/>
        <end position="367"/>
    </location>
</feature>
<evidence type="ECO:0000259" key="12">
    <source>
        <dbReference type="PROSITE" id="PS51671"/>
    </source>
</evidence>
<evidence type="ECO:0000259" key="11">
    <source>
        <dbReference type="PROSITE" id="PS51176"/>
    </source>
</evidence>
<dbReference type="AlphaFoldDB" id="A0A177KTH5"/>
<organism evidence="13 14">
    <name type="scientific">Domibacillus aminovorans</name>
    <dbReference type="NCBI Taxonomy" id="29332"/>
    <lineage>
        <taxon>Bacteria</taxon>
        <taxon>Bacillati</taxon>
        <taxon>Bacillota</taxon>
        <taxon>Bacilli</taxon>
        <taxon>Bacillales</taxon>
        <taxon>Bacillaceae</taxon>
        <taxon>Domibacillus</taxon>
    </lineage>
</organism>
<dbReference type="Pfam" id="PF02153">
    <property type="entry name" value="PDH_N"/>
    <property type="match status" value="1"/>
</dbReference>
<evidence type="ECO:0000256" key="3">
    <source>
        <dbReference type="ARBA" id="ARBA00012068"/>
    </source>
</evidence>
<dbReference type="InterPro" id="IPR045865">
    <property type="entry name" value="ACT-like_dom_sf"/>
</dbReference>
<dbReference type="CDD" id="cd04909">
    <property type="entry name" value="ACT_PDH-BS"/>
    <property type="match status" value="1"/>
</dbReference>
<evidence type="ECO:0000256" key="4">
    <source>
        <dbReference type="ARBA" id="ARBA00016891"/>
    </source>
</evidence>
<keyword evidence="5" id="KW-0827">Tyrosine biosynthesis</keyword>
<comment type="caution">
    <text evidence="13">The sequence shown here is derived from an EMBL/GenBank/DDBJ whole genome shotgun (WGS) entry which is preliminary data.</text>
</comment>
<dbReference type="GO" id="GO:0006571">
    <property type="term" value="P:tyrosine biosynthetic process"/>
    <property type="evidence" value="ECO:0007669"/>
    <property type="project" value="UniProtKB-UniPathway"/>
</dbReference>
<dbReference type="SUPFAM" id="SSF51735">
    <property type="entry name" value="NAD(P)-binding Rossmann-fold domains"/>
    <property type="match status" value="1"/>
</dbReference>
<keyword evidence="6" id="KW-0028">Amino-acid biosynthesis</keyword>
<dbReference type="NCBIfam" id="NF005107">
    <property type="entry name" value="PRK06545.1-5"/>
    <property type="match status" value="1"/>
</dbReference>
<dbReference type="RefSeq" id="WP_018393784.1">
    <property type="nucleotide sequence ID" value="NZ_LQWZ01000023.1"/>
</dbReference>
<dbReference type="InterPro" id="IPR003099">
    <property type="entry name" value="Prephen_DH"/>
</dbReference>
<dbReference type="EMBL" id="LQWZ01000023">
    <property type="protein sequence ID" value="OAH55891.1"/>
    <property type="molecule type" value="Genomic_DNA"/>
</dbReference>
<name>A0A177KTH5_9BACI</name>
<sequence>MRGNVFIAGLGLIGGSLAKAIKKAHPQAHIIGFDLRESELGLADALNIIDEKAASFEAGAATADLIIIAVPVLQTEHMIEHLASLPLKKGVLITDTGSTKSRIMKRARVLEEKGIAFIGGHPMAGSHKSGVAAAKELLFENAFYLLTPPKSAEEKNIAILKKWLEGTRAKIMEVTAEQHDEMTGVISHFPHIIAASLVHQARKFNDENPLIERLAAGGFRDITRIASSNPEMWKDISLHNKEMLLTLLADWRDEMNDVLSILEKEDEDGLYRYFDDAKTFRDSLPIRSQGAIPSFYELYVDVPDYPGVISELTAYLAEERISITNIRIMETREDVFGVLVISFQNEKDRLRAKICIEQKTTYDLYLA</sequence>
<evidence type="ECO:0000256" key="7">
    <source>
        <dbReference type="ARBA" id="ARBA00023002"/>
    </source>
</evidence>
<dbReference type="Gene3D" id="3.30.70.260">
    <property type="match status" value="1"/>
</dbReference>
<dbReference type="GO" id="GO:0070403">
    <property type="term" value="F:NAD+ binding"/>
    <property type="evidence" value="ECO:0007669"/>
    <property type="project" value="InterPro"/>
</dbReference>
<keyword evidence="7" id="KW-0560">Oxidoreductase</keyword>
<dbReference type="UniPathway" id="UPA00122">
    <property type="reaction ID" value="UER00961"/>
</dbReference>
<evidence type="ECO:0000256" key="10">
    <source>
        <dbReference type="ARBA" id="ARBA00049260"/>
    </source>
</evidence>
<reference evidence="13 14" key="1">
    <citation type="submission" date="2016-01" db="EMBL/GenBank/DDBJ databases">
        <title>Investigation of taxonomic status of Bacillus aminovorans.</title>
        <authorList>
            <person name="Verma A."/>
            <person name="Pal Y."/>
            <person name="Krishnamurthi S."/>
        </authorList>
    </citation>
    <scope>NUCLEOTIDE SEQUENCE [LARGE SCALE GENOMIC DNA]</scope>
    <source>
        <strain evidence="13 14">DSM 4337</strain>
    </source>
</reference>
<dbReference type="Pfam" id="PF01842">
    <property type="entry name" value="ACT"/>
    <property type="match status" value="1"/>
</dbReference>
<evidence type="ECO:0000256" key="1">
    <source>
        <dbReference type="ARBA" id="ARBA00005067"/>
    </source>
</evidence>
<dbReference type="SUPFAM" id="SSF48179">
    <property type="entry name" value="6-phosphogluconate dehydrogenase C-terminal domain-like"/>
    <property type="match status" value="1"/>
</dbReference>
<evidence type="ECO:0000313" key="14">
    <source>
        <dbReference type="Proteomes" id="UP000077271"/>
    </source>
</evidence>
<dbReference type="InterPro" id="IPR046825">
    <property type="entry name" value="PDH_C"/>
</dbReference>